<dbReference type="PANTHER" id="PTHR43591">
    <property type="entry name" value="METHYLTRANSFERASE"/>
    <property type="match status" value="1"/>
</dbReference>
<dbReference type="RefSeq" id="WP_072572053.1">
    <property type="nucleotide sequence ID" value="NZ_CP018191.1"/>
</dbReference>
<dbReference type="SUPFAM" id="SSF53335">
    <property type="entry name" value="S-adenosyl-L-methionine-dependent methyltransferases"/>
    <property type="match status" value="1"/>
</dbReference>
<feature type="domain" description="Methyltransferase type 11" evidence="1">
    <location>
        <begin position="52"/>
        <end position="148"/>
    </location>
</feature>
<accession>A0AAC9KD80</accession>
<protein>
    <submittedName>
        <fullName evidence="2">SAM-dependent methyltransferase</fullName>
    </submittedName>
</protein>
<dbReference type="CDD" id="cd02440">
    <property type="entry name" value="AdoMet_MTases"/>
    <property type="match status" value="1"/>
</dbReference>
<reference evidence="3" key="1">
    <citation type="submission" date="2016-11" db="EMBL/GenBank/DDBJ databases">
        <title>Comparative genomic and phenotypic analysis of Granulibacter bethesdensis clinical isolates from patients with chronic granulomatous disease.</title>
        <authorList>
            <person name="Zarember K.A."/>
            <person name="Porcella S.F."/>
            <person name="Chu J."/>
            <person name="Ding L."/>
            <person name="Dahlstrom E."/>
            <person name="Barbian K."/>
            <person name="Martens C."/>
            <person name="Sykora L."/>
            <person name="Kramer S."/>
            <person name="Pettinato A.M."/>
            <person name="Hong H."/>
            <person name="Wald G."/>
            <person name="Berg L.J."/>
            <person name="Rogge L.S."/>
            <person name="Greenberg D.E."/>
            <person name="Falcone E.L."/>
            <person name="Neves J.F."/>
            <person name="Simoes M.J."/>
            <person name="Casal M."/>
            <person name="Rodriguez-Lopez F.C."/>
            <person name="Zelazny A."/>
            <person name="Gallin J.I."/>
            <person name="Holland S.M."/>
        </authorList>
    </citation>
    <scope>NUCLEOTIDE SEQUENCE [LARGE SCALE GENOMIC DNA]</scope>
    <source>
        <strain evidence="3">NIH9.1</strain>
    </source>
</reference>
<dbReference type="GO" id="GO:0008757">
    <property type="term" value="F:S-adenosylmethionine-dependent methyltransferase activity"/>
    <property type="evidence" value="ECO:0007669"/>
    <property type="project" value="InterPro"/>
</dbReference>
<evidence type="ECO:0000313" key="3">
    <source>
        <dbReference type="Proteomes" id="UP000182373"/>
    </source>
</evidence>
<dbReference type="InterPro" id="IPR029063">
    <property type="entry name" value="SAM-dependent_MTases_sf"/>
</dbReference>
<dbReference type="AlphaFoldDB" id="A0AAC9KD80"/>
<dbReference type="InterPro" id="IPR013216">
    <property type="entry name" value="Methyltransf_11"/>
</dbReference>
<dbReference type="Pfam" id="PF08241">
    <property type="entry name" value="Methyltransf_11"/>
    <property type="match status" value="1"/>
</dbReference>
<gene>
    <name evidence="2" type="ORF">GbCGDNIH9_0607</name>
</gene>
<keyword evidence="2" id="KW-0808">Transferase</keyword>
<proteinExistence type="predicted"/>
<dbReference type="PANTHER" id="PTHR43591:SF24">
    <property type="entry name" value="2-METHOXY-6-POLYPRENYL-1,4-BENZOQUINOL METHYLASE, MITOCHONDRIAL"/>
    <property type="match status" value="1"/>
</dbReference>
<evidence type="ECO:0000259" key="1">
    <source>
        <dbReference type="Pfam" id="PF08241"/>
    </source>
</evidence>
<organism evidence="2 3">
    <name type="scientific">Granulibacter bethesdensis</name>
    <dbReference type="NCBI Taxonomy" id="364410"/>
    <lineage>
        <taxon>Bacteria</taxon>
        <taxon>Pseudomonadati</taxon>
        <taxon>Pseudomonadota</taxon>
        <taxon>Alphaproteobacteria</taxon>
        <taxon>Acetobacterales</taxon>
        <taxon>Acetobacteraceae</taxon>
        <taxon>Granulibacter</taxon>
    </lineage>
</organism>
<dbReference type="Proteomes" id="UP000182373">
    <property type="component" value="Chromosome"/>
</dbReference>
<sequence length="261" mass="28287">MMTQTHAAQAAHIERQFGIRAEAYVSSDVHAKGADLHRLIQVLEPYRGGVMLDLGCGGGHVSFTAAPLMQHVVACDLSSRMLEAAAAEAARRGLHQIETVSGTAEALPFADHHFDVVVSRYSAHHWPDFEAGLRQAYRVLKPGGLAVFMDTAGFAEAAADTVLQSIELLRDPSHVRNRTLAEWVQALGRAGFSIEDARSDSLVMDFAAWLARMATPPVHEASIRALLACLPHALRTRLGVQDEAISSWAVPIVFLIARRAA</sequence>
<dbReference type="Gene3D" id="3.40.50.150">
    <property type="entry name" value="Vaccinia Virus protein VP39"/>
    <property type="match status" value="1"/>
</dbReference>
<name>A0AAC9KD80_9PROT</name>
<dbReference type="EMBL" id="CP018191">
    <property type="protein sequence ID" value="APH53850.1"/>
    <property type="molecule type" value="Genomic_DNA"/>
</dbReference>
<dbReference type="GO" id="GO:0032259">
    <property type="term" value="P:methylation"/>
    <property type="evidence" value="ECO:0007669"/>
    <property type="project" value="UniProtKB-KW"/>
</dbReference>
<evidence type="ECO:0000313" key="2">
    <source>
        <dbReference type="EMBL" id="APH53850.1"/>
    </source>
</evidence>
<keyword evidence="2" id="KW-0489">Methyltransferase</keyword>